<evidence type="ECO:0000256" key="1">
    <source>
        <dbReference type="SAM" id="MobiDB-lite"/>
    </source>
</evidence>
<dbReference type="Proteomes" id="UP000028524">
    <property type="component" value="Unassembled WGS sequence"/>
</dbReference>
<dbReference type="AlphaFoldDB" id="A0A084QCU3"/>
<dbReference type="InParanoid" id="A0A084QCU3"/>
<keyword evidence="3" id="KW-1185">Reference proteome</keyword>
<gene>
    <name evidence="2" type="ORF">S40285_05597</name>
</gene>
<sequence length="217" mass="22660">VNRSPYIKIKPPGTAQPYTIHQLFSNLNIIILATICITTMSASRNADAMNPAQGEFHSRVPPSEPLTKKGHAPGVKVGNDAAPEFSAKTYPPGTAPAGNSFRPNTTGEVPGQALNPDMEGATKASDTIIGATSGDVHTGYGHPGAGMTSQERHGGKHKHVGSGLEGVGANESDPIHERGFDRDYPTGQRGYVGNAENMPGAEDRVPASAGEVASERR</sequence>
<feature type="non-terminal residue" evidence="2">
    <location>
        <position position="1"/>
    </location>
</feature>
<evidence type="ECO:0000313" key="2">
    <source>
        <dbReference type="EMBL" id="KFA61778.1"/>
    </source>
</evidence>
<protein>
    <submittedName>
        <fullName evidence="2">Uncharacterized protein</fullName>
    </submittedName>
</protein>
<dbReference type="HOGENOM" id="CLU_110797_0_0_1"/>
<evidence type="ECO:0000313" key="3">
    <source>
        <dbReference type="Proteomes" id="UP000028524"/>
    </source>
</evidence>
<feature type="compositionally biased region" description="Basic and acidic residues" evidence="1">
    <location>
        <begin position="173"/>
        <end position="184"/>
    </location>
</feature>
<accession>A0A084QCU3</accession>
<feature type="region of interest" description="Disordered" evidence="1">
    <location>
        <begin position="135"/>
        <end position="217"/>
    </location>
</feature>
<proteinExistence type="predicted"/>
<dbReference type="OrthoDB" id="3260716at2759"/>
<reference evidence="2 3" key="1">
    <citation type="journal article" date="2014" name="BMC Genomics">
        <title>Comparative genome sequencing reveals chemotype-specific gene clusters in the toxigenic black mold Stachybotrys.</title>
        <authorList>
            <person name="Semeiks J."/>
            <person name="Borek D."/>
            <person name="Otwinowski Z."/>
            <person name="Grishin N.V."/>
        </authorList>
    </citation>
    <scope>NUCLEOTIDE SEQUENCE [LARGE SCALE GENOMIC DNA]</scope>
    <source>
        <strain evidence="2 3">IBT 40285</strain>
    </source>
</reference>
<dbReference type="OMA" id="NPSDPIH"/>
<name>A0A084QCU3_STAC4</name>
<organism evidence="2 3">
    <name type="scientific">Stachybotrys chlorohalonatus (strain IBT 40285)</name>
    <dbReference type="NCBI Taxonomy" id="1283841"/>
    <lineage>
        <taxon>Eukaryota</taxon>
        <taxon>Fungi</taxon>
        <taxon>Dikarya</taxon>
        <taxon>Ascomycota</taxon>
        <taxon>Pezizomycotina</taxon>
        <taxon>Sordariomycetes</taxon>
        <taxon>Hypocreomycetidae</taxon>
        <taxon>Hypocreales</taxon>
        <taxon>Stachybotryaceae</taxon>
        <taxon>Stachybotrys</taxon>
    </lineage>
</organism>
<dbReference type="EMBL" id="KL660835">
    <property type="protein sequence ID" value="KFA61778.1"/>
    <property type="molecule type" value="Genomic_DNA"/>
</dbReference>